<gene>
    <name evidence="5" type="ORF">P8C59_003778</name>
</gene>
<evidence type="ECO:0000313" key="6">
    <source>
        <dbReference type="Proteomes" id="UP001217918"/>
    </source>
</evidence>
<dbReference type="PANTHER" id="PTHR47966:SF47">
    <property type="entry name" value="ENDOPEPTIDASE, PUTATIVE (AFU_ORTHOLOGUE AFUA_3G01220)-RELATED"/>
    <property type="match status" value="1"/>
</dbReference>
<dbReference type="GO" id="GO:0006508">
    <property type="term" value="P:proteolysis"/>
    <property type="evidence" value="ECO:0007669"/>
    <property type="project" value="InterPro"/>
</dbReference>
<keyword evidence="3" id="KW-0732">Signal</keyword>
<dbReference type="Pfam" id="PF00026">
    <property type="entry name" value="Asp"/>
    <property type="match status" value="1"/>
</dbReference>
<comment type="similarity">
    <text evidence="1">Belongs to the peptidase A1 family.</text>
</comment>
<dbReference type="Proteomes" id="UP001217918">
    <property type="component" value="Unassembled WGS sequence"/>
</dbReference>
<sequence>MPQPRKLVFTVASGLFLALAVAAERVKNSPVFSRSEISIAEAPPSHILSLSHNPRRNVLGSPARARIAHKLQQGQGPAPAVGTEAINTLFSGVYPVVNVTWGNRGPSPAGGGGNTTDGDGQQFISFVDTGSSDTWVATSALQCVTMDQARAPLPQAACAFGPLYNVSLGSFQNITSAALSISYYPEEEVLHGSVVTAPITVAGITVPRQEAGLVDYAAWTGDGVSSGLLGLGYPSLTSATNRAGGAASSRGPYDPWFTSAAKQGLVRDAVFTLALDRVPQGQPNNATNVHAAAGLLAVGGLVPAAWYVAPFTSVPIEPTRPDRSGAPLSWYTTTHTFVYGPAGGAGARTTVGPYQSIVDTGTAANFVPTAAAAAVNAAFSPPARFNASLGYWTADCDATAPYAAFVIGGVEMPMDPRDMIFRGLNGLPGYENLCFSVFADGGDANEDAMIIGEVWQLSYVVAYDQGRSMMHFAKRSSQR</sequence>
<dbReference type="PROSITE" id="PS51767">
    <property type="entry name" value="PEPTIDASE_A1"/>
    <property type="match status" value="1"/>
</dbReference>
<evidence type="ECO:0000259" key="4">
    <source>
        <dbReference type="PROSITE" id="PS51767"/>
    </source>
</evidence>
<dbReference type="Gene3D" id="2.40.70.10">
    <property type="entry name" value="Acid Proteases"/>
    <property type="match status" value="2"/>
</dbReference>
<dbReference type="AlphaFoldDB" id="A0AAD9I233"/>
<evidence type="ECO:0000256" key="3">
    <source>
        <dbReference type="SAM" id="SignalP"/>
    </source>
</evidence>
<keyword evidence="6" id="KW-1185">Reference proteome</keyword>
<evidence type="ECO:0000313" key="5">
    <source>
        <dbReference type="EMBL" id="KAK2069174.1"/>
    </source>
</evidence>
<feature type="active site" evidence="2">
    <location>
        <position position="359"/>
    </location>
</feature>
<dbReference type="GO" id="GO:0004190">
    <property type="term" value="F:aspartic-type endopeptidase activity"/>
    <property type="evidence" value="ECO:0007669"/>
    <property type="project" value="InterPro"/>
</dbReference>
<dbReference type="InterPro" id="IPR021109">
    <property type="entry name" value="Peptidase_aspartic_dom_sf"/>
</dbReference>
<dbReference type="InterPro" id="IPR001461">
    <property type="entry name" value="Aspartic_peptidase_A1"/>
</dbReference>
<feature type="active site" evidence="2">
    <location>
        <position position="128"/>
    </location>
</feature>
<name>A0AAD9I233_9PEZI</name>
<dbReference type="PRINTS" id="PR00792">
    <property type="entry name" value="PEPSIN"/>
</dbReference>
<accession>A0AAD9I233</accession>
<dbReference type="EMBL" id="JAQQPM010000003">
    <property type="protein sequence ID" value="KAK2069174.1"/>
    <property type="molecule type" value="Genomic_DNA"/>
</dbReference>
<dbReference type="InterPro" id="IPR033121">
    <property type="entry name" value="PEPTIDASE_A1"/>
</dbReference>
<protein>
    <recommendedName>
        <fullName evidence="4">Peptidase A1 domain-containing protein</fullName>
    </recommendedName>
</protein>
<evidence type="ECO:0000256" key="1">
    <source>
        <dbReference type="ARBA" id="ARBA00007447"/>
    </source>
</evidence>
<dbReference type="InterPro" id="IPR034164">
    <property type="entry name" value="Pepsin-like_dom"/>
</dbReference>
<proteinExistence type="inferred from homology"/>
<reference evidence="5" key="1">
    <citation type="journal article" date="2023" name="Mol. Plant Microbe Interact.">
        <title>Elucidating the Obligate Nature and Biological Capacity of an Invasive Fungal Corn Pathogen.</title>
        <authorList>
            <person name="MacCready J.S."/>
            <person name="Roggenkamp E.M."/>
            <person name="Gdanetz K."/>
            <person name="Chilvers M.I."/>
        </authorList>
    </citation>
    <scope>NUCLEOTIDE SEQUENCE</scope>
    <source>
        <strain evidence="5">PM02</strain>
    </source>
</reference>
<evidence type="ECO:0000256" key="2">
    <source>
        <dbReference type="PIRSR" id="PIRSR601461-1"/>
    </source>
</evidence>
<dbReference type="PANTHER" id="PTHR47966">
    <property type="entry name" value="BETA-SITE APP-CLEAVING ENZYME, ISOFORM A-RELATED"/>
    <property type="match status" value="1"/>
</dbReference>
<feature type="chain" id="PRO_5041905668" description="Peptidase A1 domain-containing protein" evidence="3">
    <location>
        <begin position="24"/>
        <end position="479"/>
    </location>
</feature>
<organism evidence="5 6">
    <name type="scientific">Phyllachora maydis</name>
    <dbReference type="NCBI Taxonomy" id="1825666"/>
    <lineage>
        <taxon>Eukaryota</taxon>
        <taxon>Fungi</taxon>
        <taxon>Dikarya</taxon>
        <taxon>Ascomycota</taxon>
        <taxon>Pezizomycotina</taxon>
        <taxon>Sordariomycetes</taxon>
        <taxon>Sordariomycetidae</taxon>
        <taxon>Phyllachorales</taxon>
        <taxon>Phyllachoraceae</taxon>
        <taxon>Phyllachora</taxon>
    </lineage>
</organism>
<comment type="caution">
    <text evidence="5">The sequence shown here is derived from an EMBL/GenBank/DDBJ whole genome shotgun (WGS) entry which is preliminary data.</text>
</comment>
<feature type="domain" description="Peptidase A1" evidence="4">
    <location>
        <begin position="111"/>
        <end position="473"/>
    </location>
</feature>
<feature type="signal peptide" evidence="3">
    <location>
        <begin position="1"/>
        <end position="23"/>
    </location>
</feature>
<dbReference type="CDD" id="cd05471">
    <property type="entry name" value="pepsin_like"/>
    <property type="match status" value="1"/>
</dbReference>
<dbReference type="GO" id="GO:0000324">
    <property type="term" value="C:fungal-type vacuole"/>
    <property type="evidence" value="ECO:0007669"/>
    <property type="project" value="TreeGrafter"/>
</dbReference>
<dbReference type="SUPFAM" id="SSF50630">
    <property type="entry name" value="Acid proteases"/>
    <property type="match status" value="1"/>
</dbReference>